<evidence type="ECO:0000313" key="3">
    <source>
        <dbReference type="Proteomes" id="UP001497744"/>
    </source>
</evidence>
<feature type="domain" description="G patch" evidence="1">
    <location>
        <begin position="56"/>
        <end position="96"/>
    </location>
</feature>
<keyword evidence="3" id="KW-1185">Reference proteome</keyword>
<organism evidence="2 3">
    <name type="scientific">Babesia caballi</name>
    <dbReference type="NCBI Taxonomy" id="5871"/>
    <lineage>
        <taxon>Eukaryota</taxon>
        <taxon>Sar</taxon>
        <taxon>Alveolata</taxon>
        <taxon>Apicomplexa</taxon>
        <taxon>Aconoidasida</taxon>
        <taxon>Piroplasmida</taxon>
        <taxon>Babesiidae</taxon>
        <taxon>Babesia</taxon>
    </lineage>
</organism>
<sequence>MSTATFLGTPLSKYEIDDIETDLANKRAREFEKSKGLQYRQNRERIKRNQLTTHYTVDTKEGFVPANFKSSKTNRASYTHQSVGTFTDGEDAEIITKNTLRAIKIDRAGLQRTVAGIMNALGFMGKKRMIGPVNVNAPQTKISTTHEGIGYVFDVEKGAEKVTFVKAKSNGHEPAIRGKINDAFTALKGETDAEKAKGVKGSVEQLSGSGTANTKKLDTPLRHVNDRQFDLSEIQFYYQHLYSLIVKSVEVKEDLVEKIAKGIEFTTESSVDEKVVETGRKVEIYTYDDELLKRFKIKTNNHTDEHCRDVADDKGTGSEAPAPMLPAELFQRIFGK</sequence>
<proteinExistence type="predicted"/>
<name>A0AAV4LQ68_BABCB</name>
<dbReference type="Proteomes" id="UP001497744">
    <property type="component" value="Unassembled WGS sequence"/>
</dbReference>
<evidence type="ECO:0000313" key="2">
    <source>
        <dbReference type="EMBL" id="GIX61986.1"/>
    </source>
</evidence>
<dbReference type="RefSeq" id="XP_067714057.1">
    <property type="nucleotide sequence ID" value="XM_067857956.1"/>
</dbReference>
<protein>
    <submittedName>
        <fullName evidence="2">G patch domain-containing protein TGH</fullName>
    </submittedName>
</protein>
<dbReference type="EMBL" id="BPLF01000001">
    <property type="protein sequence ID" value="GIX61986.1"/>
    <property type="molecule type" value="Genomic_DNA"/>
</dbReference>
<comment type="caution">
    <text evidence="2">The sequence shown here is derived from an EMBL/GenBank/DDBJ whole genome shotgun (WGS) entry which is preliminary data.</text>
</comment>
<dbReference type="GeneID" id="94193469"/>
<dbReference type="GO" id="GO:0006397">
    <property type="term" value="P:mRNA processing"/>
    <property type="evidence" value="ECO:0007669"/>
    <property type="project" value="InterPro"/>
</dbReference>
<gene>
    <name evidence="2" type="ORF">BcabD6B2_14210</name>
</gene>
<dbReference type="Pfam" id="PF07713">
    <property type="entry name" value="DUF1604"/>
    <property type="match status" value="1"/>
</dbReference>
<dbReference type="AlphaFoldDB" id="A0AAV4LQ68"/>
<accession>A0AAV4LQ68</accession>
<evidence type="ECO:0000259" key="1">
    <source>
        <dbReference type="Pfam" id="PF07713"/>
    </source>
</evidence>
<dbReference type="InterPro" id="IPR011666">
    <property type="entry name" value="DUF1604"/>
</dbReference>
<reference evidence="2 3" key="1">
    <citation type="submission" date="2021-06" db="EMBL/GenBank/DDBJ databases">
        <title>Genome sequence of Babesia caballi.</title>
        <authorList>
            <person name="Yamagishi J."/>
            <person name="Kidaka T."/>
            <person name="Ochi A."/>
        </authorList>
    </citation>
    <scope>NUCLEOTIDE SEQUENCE [LARGE SCALE GENOMIC DNA]</scope>
    <source>
        <strain evidence="2">USDA-D6B2</strain>
    </source>
</reference>